<organism evidence="1 2">
    <name type="scientific">Bradyrhizobium nanningense</name>
    <dbReference type="NCBI Taxonomy" id="1325118"/>
    <lineage>
        <taxon>Bacteria</taxon>
        <taxon>Pseudomonadati</taxon>
        <taxon>Pseudomonadota</taxon>
        <taxon>Alphaproteobacteria</taxon>
        <taxon>Hyphomicrobiales</taxon>
        <taxon>Nitrobacteraceae</taxon>
        <taxon>Bradyrhizobium</taxon>
    </lineage>
</organism>
<keyword evidence="2" id="KW-1185">Reference proteome</keyword>
<accession>A0A4V1L0W5</accession>
<reference evidence="1 2" key="1">
    <citation type="submission" date="2015-04" db="EMBL/GenBank/DDBJ databases">
        <title>Comparative genomics of rhizobia nodulating Arachis hypogaea in China.</title>
        <authorList>
            <person name="Li Y."/>
        </authorList>
    </citation>
    <scope>NUCLEOTIDE SEQUENCE [LARGE SCALE GENOMIC DNA]</scope>
    <source>
        <strain evidence="1 2">CCBAU 51757</strain>
    </source>
</reference>
<protein>
    <submittedName>
        <fullName evidence="1">Uncharacterized protein</fullName>
    </submittedName>
</protein>
<dbReference type="AlphaFoldDB" id="A0A4V1L0W5"/>
<gene>
    <name evidence="1" type="ORF">XH99_34370</name>
</gene>
<evidence type="ECO:0000313" key="2">
    <source>
        <dbReference type="Proteomes" id="UP000289546"/>
    </source>
</evidence>
<proteinExistence type="predicted"/>
<dbReference type="EMBL" id="LBJQ01000093">
    <property type="protein sequence ID" value="RXH22089.1"/>
    <property type="molecule type" value="Genomic_DNA"/>
</dbReference>
<sequence length="73" mass="8208">MKPACSDGEAHVTDAMEVFIITQNVAHYKVLLESETHADKRGVLLRLLENERGKLPAGTRRVEIARAFRFSIT</sequence>
<comment type="caution">
    <text evidence="1">The sequence shown here is derived from an EMBL/GenBank/DDBJ whole genome shotgun (WGS) entry which is preliminary data.</text>
</comment>
<name>A0A4V1L0W5_9BRAD</name>
<dbReference type="Proteomes" id="UP000289546">
    <property type="component" value="Unassembled WGS sequence"/>
</dbReference>
<evidence type="ECO:0000313" key="1">
    <source>
        <dbReference type="EMBL" id="RXH22089.1"/>
    </source>
</evidence>